<dbReference type="Proteomes" id="UP000319894">
    <property type="component" value="Unassembled WGS sequence"/>
</dbReference>
<organism evidence="7 8">
    <name type="scientific">Haloglomus irregulare</name>
    <dbReference type="NCBI Taxonomy" id="2234134"/>
    <lineage>
        <taxon>Archaea</taxon>
        <taxon>Methanobacteriati</taxon>
        <taxon>Methanobacteriota</taxon>
        <taxon>Stenosarchaea group</taxon>
        <taxon>Halobacteria</taxon>
        <taxon>Halobacteriales</taxon>
        <taxon>Natronomonadaceae</taxon>
        <taxon>Haloglomus</taxon>
    </lineage>
</organism>
<dbReference type="GO" id="GO:0010436">
    <property type="term" value="F:carotenoid dioxygenase activity"/>
    <property type="evidence" value="ECO:0007669"/>
    <property type="project" value="TreeGrafter"/>
</dbReference>
<name>A0A554NE98_9EURY</name>
<dbReference type="InterPro" id="IPR004294">
    <property type="entry name" value="Carotenoid_Oase"/>
</dbReference>
<evidence type="ECO:0000256" key="5">
    <source>
        <dbReference type="ARBA" id="ARBA00023004"/>
    </source>
</evidence>
<dbReference type="GO" id="GO:0004497">
    <property type="term" value="F:monooxygenase activity"/>
    <property type="evidence" value="ECO:0007669"/>
    <property type="project" value="UniProtKB-KW"/>
</dbReference>
<dbReference type="InParanoid" id="A0A554NE98"/>
<keyword evidence="3" id="KW-0479">Metal-binding</keyword>
<comment type="similarity">
    <text evidence="2">Belongs to the carotenoid oxygenase family.</text>
</comment>
<evidence type="ECO:0000256" key="3">
    <source>
        <dbReference type="ARBA" id="ARBA00022723"/>
    </source>
</evidence>
<dbReference type="OrthoDB" id="199596at2157"/>
<evidence type="ECO:0000256" key="4">
    <source>
        <dbReference type="ARBA" id="ARBA00023002"/>
    </source>
</evidence>
<evidence type="ECO:0000256" key="2">
    <source>
        <dbReference type="ARBA" id="ARBA00006787"/>
    </source>
</evidence>
<sequence>MATEEGDARGRTERLGFHSVDREYDTTLPVHGTLPGWLAGTLLRNGPGRFAFAEGAVDHWFDGLAMLRRFELRDGEVRYRTRFLDTEAYEAAANGAYAGFGTAPDAGLLRRVWNRLSPPDATDNTSVNVWRYGDETVALTETTALTAFDPETLDTRRRTDYPDAVDGQTTTAHPHHDRERGETVNVATRFGRQSSYQVYRVPDGSWDVESIARVSTDRPSYLHSFGLTERYVVLAEFPLVVAPWRLLAPTDESFIERFNWRPERGTRYHVLDRGTGDRVARIEGDPLFCFHHVNAYEGGAEGVSAADPSTLVVDMITFSDAAAIGSLYLEDLVGEDDPVEGGSLTRVRLDLDAGRASAETLHPGGIGLPRIAPAARRRPYRYVYGQDTGGQPVTGLPGGVMKVDVRTGEATRYRRPECAFHEPVFVPNPYARDGATGGAAAGGAPEDAGVVLTLCLDRAAGRSEFLVLDARDLTELARAPLPHALPLDFHGQFLPAWRHD</sequence>
<dbReference type="GO" id="GO:0046872">
    <property type="term" value="F:metal ion binding"/>
    <property type="evidence" value="ECO:0007669"/>
    <property type="project" value="UniProtKB-KW"/>
</dbReference>
<dbReference type="Pfam" id="PF03055">
    <property type="entry name" value="RPE65"/>
    <property type="match status" value="1"/>
</dbReference>
<dbReference type="GO" id="GO:0016121">
    <property type="term" value="P:carotene catabolic process"/>
    <property type="evidence" value="ECO:0007669"/>
    <property type="project" value="TreeGrafter"/>
</dbReference>
<evidence type="ECO:0000256" key="6">
    <source>
        <dbReference type="SAM" id="MobiDB-lite"/>
    </source>
</evidence>
<gene>
    <name evidence="7" type="ORF">DP107_00470</name>
</gene>
<feature type="region of interest" description="Disordered" evidence="6">
    <location>
        <begin position="156"/>
        <end position="179"/>
    </location>
</feature>
<comment type="cofactor">
    <cofactor evidence="1">
        <name>Fe(2+)</name>
        <dbReference type="ChEBI" id="CHEBI:29033"/>
    </cofactor>
</comment>
<accession>A0A554NE98</accession>
<reference evidence="7 8" key="1">
    <citation type="submission" date="2018-06" db="EMBL/GenBank/DDBJ databases">
        <title>Natronomonas sp. F16-60 a new haloarchaeon isolated from a solar saltern of Isla Cristina, Huelva, Spain.</title>
        <authorList>
            <person name="Duran-Viseras A."/>
            <person name="Sanchez-Porro C."/>
            <person name="Ventosa A."/>
        </authorList>
    </citation>
    <scope>NUCLEOTIDE SEQUENCE [LARGE SCALE GENOMIC DNA]</scope>
    <source>
        <strain evidence="7 8">F16-60</strain>
    </source>
</reference>
<dbReference type="AlphaFoldDB" id="A0A554NE98"/>
<dbReference type="RefSeq" id="WP_144260171.1">
    <property type="nucleotide sequence ID" value="NZ_QMDX01000001.1"/>
</dbReference>
<evidence type="ECO:0000256" key="1">
    <source>
        <dbReference type="ARBA" id="ARBA00001954"/>
    </source>
</evidence>
<dbReference type="PANTHER" id="PTHR10543">
    <property type="entry name" value="BETA-CAROTENE DIOXYGENASE"/>
    <property type="match status" value="1"/>
</dbReference>
<keyword evidence="4" id="KW-0560">Oxidoreductase</keyword>
<keyword evidence="8" id="KW-1185">Reference proteome</keyword>
<protein>
    <submittedName>
        <fullName evidence="7">Beta-carotene 15,15'-monooxygenase</fullName>
    </submittedName>
</protein>
<dbReference type="PANTHER" id="PTHR10543:SF24">
    <property type="entry name" value="CAROTENOID ISOMEROOXYGENASE"/>
    <property type="match status" value="1"/>
</dbReference>
<evidence type="ECO:0000313" key="7">
    <source>
        <dbReference type="EMBL" id="TSD15696.1"/>
    </source>
</evidence>
<keyword evidence="7" id="KW-0503">Monooxygenase</keyword>
<dbReference type="EMBL" id="QMDX01000001">
    <property type="protein sequence ID" value="TSD15696.1"/>
    <property type="molecule type" value="Genomic_DNA"/>
</dbReference>
<proteinExistence type="inferred from homology"/>
<keyword evidence="5" id="KW-0408">Iron</keyword>
<evidence type="ECO:0000313" key="8">
    <source>
        <dbReference type="Proteomes" id="UP000319894"/>
    </source>
</evidence>
<comment type="caution">
    <text evidence="7">The sequence shown here is derived from an EMBL/GenBank/DDBJ whole genome shotgun (WGS) entry which is preliminary data.</text>
</comment>